<dbReference type="EMBL" id="ONZQ02000012">
    <property type="protein sequence ID" value="SPO05184.1"/>
    <property type="molecule type" value="Genomic_DNA"/>
</dbReference>
<evidence type="ECO:0000256" key="1">
    <source>
        <dbReference type="ARBA" id="ARBA00023002"/>
    </source>
</evidence>
<dbReference type="AlphaFoldDB" id="A0AAE8N481"/>
<keyword evidence="5" id="KW-1185">Reference proteome</keyword>
<dbReference type="SUPFAM" id="SSF51735">
    <property type="entry name" value="NAD(P)-binding Rossmann-fold domains"/>
    <property type="match status" value="1"/>
</dbReference>
<evidence type="ECO:0000313" key="5">
    <source>
        <dbReference type="Proteomes" id="UP001187682"/>
    </source>
</evidence>
<protein>
    <submittedName>
        <fullName evidence="4">Related to light induced alcohol dehydrogenase Bli-4</fullName>
    </submittedName>
</protein>
<dbReference type="Proteomes" id="UP001187682">
    <property type="component" value="Unassembled WGS sequence"/>
</dbReference>
<evidence type="ECO:0000256" key="3">
    <source>
        <dbReference type="SAM" id="SignalP"/>
    </source>
</evidence>
<comment type="caution">
    <text evidence="4">The sequence shown here is derived from an EMBL/GenBank/DDBJ whole genome shotgun (WGS) entry which is preliminary data.</text>
</comment>
<keyword evidence="3" id="KW-0732">Signal</keyword>
<evidence type="ECO:0000313" key="4">
    <source>
        <dbReference type="EMBL" id="SPO05184.1"/>
    </source>
</evidence>
<accession>A0AAE8N481</accession>
<dbReference type="GO" id="GO:0016491">
    <property type="term" value="F:oxidoreductase activity"/>
    <property type="evidence" value="ECO:0007669"/>
    <property type="project" value="UniProtKB-KW"/>
</dbReference>
<dbReference type="Pfam" id="PF00106">
    <property type="entry name" value="adh_short"/>
    <property type="match status" value="1"/>
</dbReference>
<feature type="chain" id="PRO_5042140439" evidence="3">
    <location>
        <begin position="17"/>
        <end position="330"/>
    </location>
</feature>
<dbReference type="Gene3D" id="3.40.50.720">
    <property type="entry name" value="NAD(P)-binding Rossmann-like Domain"/>
    <property type="match status" value="1"/>
</dbReference>
<dbReference type="InterPro" id="IPR002347">
    <property type="entry name" value="SDR_fam"/>
</dbReference>
<gene>
    <name evidence="4" type="ORF">DNG_07870</name>
</gene>
<feature type="signal peptide" evidence="3">
    <location>
        <begin position="1"/>
        <end position="16"/>
    </location>
</feature>
<organism evidence="4 5">
    <name type="scientific">Cephalotrichum gorgonifer</name>
    <dbReference type="NCBI Taxonomy" id="2041049"/>
    <lineage>
        <taxon>Eukaryota</taxon>
        <taxon>Fungi</taxon>
        <taxon>Dikarya</taxon>
        <taxon>Ascomycota</taxon>
        <taxon>Pezizomycotina</taxon>
        <taxon>Sordariomycetes</taxon>
        <taxon>Hypocreomycetidae</taxon>
        <taxon>Microascales</taxon>
        <taxon>Microascaceae</taxon>
        <taxon>Cephalotrichum</taxon>
    </lineage>
</organism>
<dbReference type="PRINTS" id="PR00081">
    <property type="entry name" value="GDHRDH"/>
</dbReference>
<feature type="region of interest" description="Disordered" evidence="2">
    <location>
        <begin position="262"/>
        <end position="284"/>
    </location>
</feature>
<proteinExistence type="predicted"/>
<name>A0AAE8N481_9PEZI</name>
<evidence type="ECO:0000256" key="2">
    <source>
        <dbReference type="SAM" id="MobiDB-lite"/>
    </source>
</evidence>
<dbReference type="PANTHER" id="PTHR43157:SF31">
    <property type="entry name" value="PHOSPHATIDYLINOSITOL-GLYCAN BIOSYNTHESIS CLASS F PROTEIN"/>
    <property type="match status" value="1"/>
</dbReference>
<dbReference type="PANTHER" id="PTHR43157">
    <property type="entry name" value="PHOSPHATIDYLINOSITOL-GLYCAN BIOSYNTHESIS CLASS F PROTEIN-RELATED"/>
    <property type="match status" value="1"/>
</dbReference>
<keyword evidence="1" id="KW-0560">Oxidoreductase</keyword>
<sequence>MAVLGFLSFLYRQIFTTLPVPTGSYAGQTVVVTGSNIGLGKEAARHFARLGASTIILAVRNLRKGKDAKAEIEKDTNCGPNVLQVWEVDMASYASVKAFAARITTDLPRIDIFIENAGKATGIYTKAEDNESSITINVISTFLLAALVLPKLKESAEKYGIRPVLTIVASAVHATAKFTERNAPEEKIFDMLSDEAVFEKNKVDRYPVSKLLEVLAVQAIGERYPADSYAVTINCTSPGLCRSGLARELSDDSFHIQRSPIARSTEHGSRALVHAGSQGPESHGKYLSDCVISPTRGLAAGKGSKELRDRVWRELTQKLESIQPGVTRGF</sequence>
<dbReference type="InterPro" id="IPR036291">
    <property type="entry name" value="NAD(P)-bd_dom_sf"/>
</dbReference>
<reference evidence="4" key="1">
    <citation type="submission" date="2018-03" db="EMBL/GenBank/DDBJ databases">
        <authorList>
            <person name="Guldener U."/>
        </authorList>
    </citation>
    <scope>NUCLEOTIDE SEQUENCE</scope>
</reference>